<accession>A0A9P9EY76</accession>
<dbReference type="SUPFAM" id="SSF51735">
    <property type="entry name" value="NAD(P)-binding Rossmann-fold domains"/>
    <property type="match status" value="1"/>
</dbReference>
<dbReference type="GO" id="GO:0016491">
    <property type="term" value="F:oxidoreductase activity"/>
    <property type="evidence" value="ECO:0007669"/>
    <property type="project" value="UniProtKB-KW"/>
</dbReference>
<sequence>MSRYAEASANPQGPGDARPTALQIIQDEAAENTLQGKVIVITGTSSGIGIETARALSATGAKLFLTARNLAKAKEALVDIFEPSRMELVEMDQNSLESVRAAASQILSKTDKINILVNNAGIMAIQNLEFTKDGHELQFGTNHLSHFLFFELLKTALLAGVTPEFHSRVVVLSSTAHAVGGINASDNYNFQSGGYNPWTAYGQSKTANIYMANEIERRYGSQGLHATSLHPGGIATGISQHVPEAEFSSLASSEEVQKLMKSPEQGAATTVWAAIGKQWEGKGGKYLADCAVSVPVKEGDAPYGPGYAKHAYDPESEARLWEDSLKLVGRS</sequence>
<gene>
    <name evidence="3" type="ORF">B0J13DRAFT_664373</name>
</gene>
<dbReference type="Pfam" id="PF00106">
    <property type="entry name" value="adh_short"/>
    <property type="match status" value="1"/>
</dbReference>
<comment type="caution">
    <text evidence="3">The sequence shown here is derived from an EMBL/GenBank/DDBJ whole genome shotgun (WGS) entry which is preliminary data.</text>
</comment>
<dbReference type="PRINTS" id="PR00081">
    <property type="entry name" value="GDHRDH"/>
</dbReference>
<reference evidence="3" key="1">
    <citation type="journal article" date="2021" name="Nat. Commun.">
        <title>Genetic determinants of endophytism in the Arabidopsis root mycobiome.</title>
        <authorList>
            <person name="Mesny F."/>
            <person name="Miyauchi S."/>
            <person name="Thiergart T."/>
            <person name="Pickel B."/>
            <person name="Atanasova L."/>
            <person name="Karlsson M."/>
            <person name="Huettel B."/>
            <person name="Barry K.W."/>
            <person name="Haridas S."/>
            <person name="Chen C."/>
            <person name="Bauer D."/>
            <person name="Andreopoulos W."/>
            <person name="Pangilinan J."/>
            <person name="LaButti K."/>
            <person name="Riley R."/>
            <person name="Lipzen A."/>
            <person name="Clum A."/>
            <person name="Drula E."/>
            <person name="Henrissat B."/>
            <person name="Kohler A."/>
            <person name="Grigoriev I.V."/>
            <person name="Martin F.M."/>
            <person name="Hacquard S."/>
        </authorList>
    </citation>
    <scope>NUCLEOTIDE SEQUENCE</scope>
    <source>
        <strain evidence="3">MPI-CAGE-AT-0021</strain>
    </source>
</reference>
<proteinExistence type="inferred from homology"/>
<dbReference type="InterPro" id="IPR036291">
    <property type="entry name" value="NAD(P)-bd_dom_sf"/>
</dbReference>
<dbReference type="Gene3D" id="3.40.50.720">
    <property type="entry name" value="NAD(P)-binding Rossmann-like Domain"/>
    <property type="match status" value="1"/>
</dbReference>
<evidence type="ECO:0000313" key="3">
    <source>
        <dbReference type="EMBL" id="KAH7146771.1"/>
    </source>
</evidence>
<evidence type="ECO:0000256" key="1">
    <source>
        <dbReference type="ARBA" id="ARBA00006484"/>
    </source>
</evidence>
<dbReference type="PANTHER" id="PTHR24320:SF272">
    <property type="entry name" value="NAD(P)-BINDING ROSSMANN-FOLD SUPERFAMILY PROTEIN"/>
    <property type="match status" value="1"/>
</dbReference>
<keyword evidence="2" id="KW-0560">Oxidoreductase</keyword>
<name>A0A9P9EY76_9HYPO</name>
<dbReference type="PANTHER" id="PTHR24320">
    <property type="entry name" value="RETINOL DEHYDROGENASE"/>
    <property type="match status" value="1"/>
</dbReference>
<dbReference type="EMBL" id="JAGMUU010000008">
    <property type="protein sequence ID" value="KAH7146771.1"/>
    <property type="molecule type" value="Genomic_DNA"/>
</dbReference>
<organism evidence="3 4">
    <name type="scientific">Dactylonectria estremocensis</name>
    <dbReference type="NCBI Taxonomy" id="1079267"/>
    <lineage>
        <taxon>Eukaryota</taxon>
        <taxon>Fungi</taxon>
        <taxon>Dikarya</taxon>
        <taxon>Ascomycota</taxon>
        <taxon>Pezizomycotina</taxon>
        <taxon>Sordariomycetes</taxon>
        <taxon>Hypocreomycetidae</taxon>
        <taxon>Hypocreales</taxon>
        <taxon>Nectriaceae</taxon>
        <taxon>Dactylonectria</taxon>
    </lineage>
</organism>
<evidence type="ECO:0000313" key="4">
    <source>
        <dbReference type="Proteomes" id="UP000717696"/>
    </source>
</evidence>
<protein>
    <submittedName>
        <fullName evidence="3">WW domain-containing oxidoreductase</fullName>
    </submittedName>
</protein>
<keyword evidence="4" id="KW-1185">Reference proteome</keyword>
<evidence type="ECO:0000256" key="2">
    <source>
        <dbReference type="ARBA" id="ARBA00023002"/>
    </source>
</evidence>
<dbReference type="InterPro" id="IPR002347">
    <property type="entry name" value="SDR_fam"/>
</dbReference>
<dbReference type="OrthoDB" id="191139at2759"/>
<comment type="similarity">
    <text evidence="1">Belongs to the short-chain dehydrogenases/reductases (SDR) family.</text>
</comment>
<dbReference type="Proteomes" id="UP000717696">
    <property type="component" value="Unassembled WGS sequence"/>
</dbReference>
<dbReference type="AlphaFoldDB" id="A0A9P9EY76"/>